<dbReference type="Gene3D" id="3.40.50.720">
    <property type="entry name" value="NAD(P)-binding Rossmann-like Domain"/>
    <property type="match status" value="1"/>
</dbReference>
<proteinExistence type="predicted"/>
<dbReference type="PANTHER" id="PTHR13812">
    <property type="entry name" value="KETIMINE REDUCTASE MU-CRYSTALLIN"/>
    <property type="match status" value="1"/>
</dbReference>
<dbReference type="InterPro" id="IPR036291">
    <property type="entry name" value="NAD(P)-bd_dom_sf"/>
</dbReference>
<dbReference type="PANTHER" id="PTHR13812:SF19">
    <property type="entry name" value="KETIMINE REDUCTASE MU-CRYSTALLIN"/>
    <property type="match status" value="1"/>
</dbReference>
<dbReference type="GO" id="GO:0005737">
    <property type="term" value="C:cytoplasm"/>
    <property type="evidence" value="ECO:0007669"/>
    <property type="project" value="TreeGrafter"/>
</dbReference>
<dbReference type="InterPro" id="IPR003462">
    <property type="entry name" value="ODC_Mu_crystall"/>
</dbReference>
<gene>
    <name evidence="1" type="ORF">SPIRO4BDMA_50034</name>
</gene>
<reference evidence="1" key="1">
    <citation type="submission" date="2017-02" db="EMBL/GenBank/DDBJ databases">
        <authorList>
            <person name="Regsiter A."/>
            <person name="William W."/>
        </authorList>
    </citation>
    <scope>NUCLEOTIDE SEQUENCE</scope>
    <source>
        <strain evidence="1">BdmA 4</strain>
    </source>
</reference>
<accession>A0A3P3XR27</accession>
<sequence length="334" mass="36527">MVADTMLLCQDDIRALITMKDVIECVDRTFQGMGDGTVINPTKVNLDLGARAPYPPYEGSLNAMPAYLGWCDSAGMKWAGGFLGERKRQGLPYLTALILLIDPRVGNFRAVMEGAFITNYRTGAQTAVALKYLYGRGKKIRLGLYGAGVQGYTQTMAIAELFEITKVQVFDIRRSAAEQYAEDMKNIVRGPIVVTSRPEEAAVDVDVVVCVTHADDGFFRNAWFKPGTFLFPMGSYQECDDQCILTADKIVVDHVGQTIHRGALAKLGASGRITEKDIYATVGEIAAGKKPGLFHGDERIVCISIGTGAMDVGVATLVWQRAKEQKLGSMYRFV</sequence>
<dbReference type="PIRSF" id="PIRSF001439">
    <property type="entry name" value="CryM"/>
    <property type="match status" value="1"/>
</dbReference>
<dbReference type="EMBL" id="FWDO01000005">
    <property type="protein sequence ID" value="SLM18519.1"/>
    <property type="molecule type" value="Genomic_DNA"/>
</dbReference>
<dbReference type="SUPFAM" id="SSF51735">
    <property type="entry name" value="NAD(P)-binding Rossmann-fold domains"/>
    <property type="match status" value="1"/>
</dbReference>
<organism evidence="1">
    <name type="scientific">uncultured spirochete</name>
    <dbReference type="NCBI Taxonomy" id="156406"/>
    <lineage>
        <taxon>Bacteria</taxon>
        <taxon>Pseudomonadati</taxon>
        <taxon>Spirochaetota</taxon>
        <taxon>Spirochaetia</taxon>
        <taxon>Spirochaetales</taxon>
        <taxon>environmental samples</taxon>
    </lineage>
</organism>
<dbReference type="Gene3D" id="3.30.1780.10">
    <property type="entry name" value="ornithine cyclodeaminase, domain 1"/>
    <property type="match status" value="1"/>
</dbReference>
<protein>
    <submittedName>
        <fullName evidence="1">Putative ornithine cyclodeaminase, mu-crystallin</fullName>
    </submittedName>
</protein>
<dbReference type="AlphaFoldDB" id="A0A3P3XR27"/>
<evidence type="ECO:0000313" key="1">
    <source>
        <dbReference type="EMBL" id="SLM18519.1"/>
    </source>
</evidence>
<dbReference type="InterPro" id="IPR023401">
    <property type="entry name" value="ODC_N"/>
</dbReference>
<dbReference type="Pfam" id="PF02423">
    <property type="entry name" value="OCD_Mu_crystall"/>
    <property type="match status" value="1"/>
</dbReference>
<name>A0A3P3XR27_9SPIR</name>